<evidence type="ECO:0000256" key="2">
    <source>
        <dbReference type="SAM" id="Phobius"/>
    </source>
</evidence>
<evidence type="ECO:0000313" key="3">
    <source>
        <dbReference type="EMBL" id="MBB3984007.1"/>
    </source>
</evidence>
<reference evidence="3 4" key="1">
    <citation type="submission" date="2020-08" db="EMBL/GenBank/DDBJ databases">
        <title>Genomic Encyclopedia of Type Strains, Phase IV (KMG-IV): sequencing the most valuable type-strain genomes for metagenomic binning, comparative biology and taxonomic classification.</title>
        <authorList>
            <person name="Goeker M."/>
        </authorList>
    </citation>
    <scope>NUCLEOTIDE SEQUENCE [LARGE SCALE GENOMIC DNA]</scope>
    <source>
        <strain evidence="3 4">DSM 102235</strain>
    </source>
</reference>
<feature type="transmembrane region" description="Helical" evidence="2">
    <location>
        <begin position="75"/>
        <end position="91"/>
    </location>
</feature>
<protein>
    <submittedName>
        <fullName evidence="3">Uncharacterized protein</fullName>
    </submittedName>
</protein>
<dbReference type="EMBL" id="JACIEJ010000001">
    <property type="protein sequence ID" value="MBB3984007.1"/>
    <property type="molecule type" value="Genomic_DNA"/>
</dbReference>
<evidence type="ECO:0000256" key="1">
    <source>
        <dbReference type="SAM" id="MobiDB-lite"/>
    </source>
</evidence>
<name>A0A7W6DJQ0_9RHOB</name>
<feature type="compositionally biased region" description="Basic and acidic residues" evidence="1">
    <location>
        <begin position="40"/>
        <end position="49"/>
    </location>
</feature>
<dbReference type="Proteomes" id="UP000541426">
    <property type="component" value="Unassembled WGS sequence"/>
</dbReference>
<gene>
    <name evidence="3" type="ORF">GGQ68_000318</name>
</gene>
<keyword evidence="2" id="KW-0812">Transmembrane</keyword>
<keyword evidence="2" id="KW-1133">Transmembrane helix</keyword>
<keyword evidence="4" id="KW-1185">Reference proteome</keyword>
<dbReference type="AlphaFoldDB" id="A0A7W6DJQ0"/>
<organism evidence="3 4">
    <name type="scientific">Sagittula marina</name>
    <dbReference type="NCBI Taxonomy" id="943940"/>
    <lineage>
        <taxon>Bacteria</taxon>
        <taxon>Pseudomonadati</taxon>
        <taxon>Pseudomonadota</taxon>
        <taxon>Alphaproteobacteria</taxon>
        <taxon>Rhodobacterales</taxon>
        <taxon>Roseobacteraceae</taxon>
        <taxon>Sagittula</taxon>
    </lineage>
</organism>
<proteinExistence type="predicted"/>
<feature type="transmembrane region" description="Helical" evidence="2">
    <location>
        <begin position="122"/>
        <end position="143"/>
    </location>
</feature>
<keyword evidence="2" id="KW-0472">Membrane</keyword>
<accession>A0A7W6DJQ0</accession>
<feature type="transmembrane region" description="Helical" evidence="2">
    <location>
        <begin position="97"/>
        <end position="115"/>
    </location>
</feature>
<feature type="region of interest" description="Disordered" evidence="1">
    <location>
        <begin position="11"/>
        <end position="54"/>
    </location>
</feature>
<evidence type="ECO:0000313" key="4">
    <source>
        <dbReference type="Proteomes" id="UP000541426"/>
    </source>
</evidence>
<comment type="caution">
    <text evidence="3">The sequence shown here is derived from an EMBL/GenBank/DDBJ whole genome shotgun (WGS) entry which is preliminary data.</text>
</comment>
<sequence length="148" mass="16068">MIPSRAIASWFPAGQWTPPPEGPPYRDQHGRENGGALTLDRSHQGRHEPLSGALRSNVPKGTKLHAICDSRGRPLNLFVTITFLILVLFGIPLAFSLWVSALTVLWMAGIGALVFPPRLMNAVNSVLLISIPLFMMAGELMLMGGESL</sequence>